<sequence>MNLANNELDLPENRFLPNTNISLSFVFVADEAFALGQNLQRPYAWRNLDINQRVFNYRLTRARRFVECTFGIFANKWRIFHTSILVEVDFADDIIKTAYVLHNFVRRRDGCDINDMVTDNMEGIPTVGTGGPSKGTKVRDRFKMYFVNEGNIPFQYEKNLVT</sequence>
<comment type="cofactor">
    <cofactor evidence="1">
        <name>a divalent metal cation</name>
        <dbReference type="ChEBI" id="CHEBI:60240"/>
    </cofactor>
</comment>
<dbReference type="Proteomes" id="UP001162156">
    <property type="component" value="Unassembled WGS sequence"/>
</dbReference>
<evidence type="ECO:0000256" key="2">
    <source>
        <dbReference type="ARBA" id="ARBA00022723"/>
    </source>
</evidence>
<evidence type="ECO:0000256" key="1">
    <source>
        <dbReference type="ARBA" id="ARBA00001968"/>
    </source>
</evidence>
<protein>
    <recommendedName>
        <fullName evidence="3">DDE Tnp4 domain-containing protein</fullName>
    </recommendedName>
</protein>
<dbReference type="InterPro" id="IPR027806">
    <property type="entry name" value="HARBI1_dom"/>
</dbReference>
<comment type="caution">
    <text evidence="4">The sequence shown here is derived from an EMBL/GenBank/DDBJ whole genome shotgun (WGS) entry which is preliminary data.</text>
</comment>
<proteinExistence type="predicted"/>
<dbReference type="Pfam" id="PF13359">
    <property type="entry name" value="DDE_Tnp_4"/>
    <property type="match status" value="1"/>
</dbReference>
<accession>A0AAV8ZSP5</accession>
<keyword evidence="2" id="KW-0479">Metal-binding</keyword>
<gene>
    <name evidence="4" type="ORF">NQ314_002262</name>
</gene>
<evidence type="ECO:0000259" key="3">
    <source>
        <dbReference type="Pfam" id="PF13359"/>
    </source>
</evidence>
<keyword evidence="5" id="KW-1185">Reference proteome</keyword>
<name>A0AAV8ZSP5_9CUCU</name>
<evidence type="ECO:0000313" key="4">
    <source>
        <dbReference type="EMBL" id="KAJ8968546.1"/>
    </source>
</evidence>
<dbReference type="GO" id="GO:0046872">
    <property type="term" value="F:metal ion binding"/>
    <property type="evidence" value="ECO:0007669"/>
    <property type="project" value="UniProtKB-KW"/>
</dbReference>
<dbReference type="EMBL" id="JANEYF010000677">
    <property type="protein sequence ID" value="KAJ8968546.1"/>
    <property type="molecule type" value="Genomic_DNA"/>
</dbReference>
<feature type="domain" description="DDE Tnp4" evidence="3">
    <location>
        <begin position="26"/>
        <end position="103"/>
    </location>
</feature>
<reference evidence="4" key="1">
    <citation type="journal article" date="2023" name="Insect Mol. Biol.">
        <title>Genome sequencing provides insights into the evolution of gene families encoding plant cell wall-degrading enzymes in longhorned beetles.</title>
        <authorList>
            <person name="Shin N.R."/>
            <person name="Okamura Y."/>
            <person name="Kirsch R."/>
            <person name="Pauchet Y."/>
        </authorList>
    </citation>
    <scope>NUCLEOTIDE SEQUENCE</scope>
    <source>
        <strain evidence="4">RBIC_L_NR</strain>
    </source>
</reference>
<evidence type="ECO:0000313" key="5">
    <source>
        <dbReference type="Proteomes" id="UP001162156"/>
    </source>
</evidence>
<organism evidence="4 5">
    <name type="scientific">Rhamnusium bicolor</name>
    <dbReference type="NCBI Taxonomy" id="1586634"/>
    <lineage>
        <taxon>Eukaryota</taxon>
        <taxon>Metazoa</taxon>
        <taxon>Ecdysozoa</taxon>
        <taxon>Arthropoda</taxon>
        <taxon>Hexapoda</taxon>
        <taxon>Insecta</taxon>
        <taxon>Pterygota</taxon>
        <taxon>Neoptera</taxon>
        <taxon>Endopterygota</taxon>
        <taxon>Coleoptera</taxon>
        <taxon>Polyphaga</taxon>
        <taxon>Cucujiformia</taxon>
        <taxon>Chrysomeloidea</taxon>
        <taxon>Cerambycidae</taxon>
        <taxon>Lepturinae</taxon>
        <taxon>Rhagiini</taxon>
        <taxon>Rhamnusium</taxon>
    </lineage>
</organism>
<dbReference type="AlphaFoldDB" id="A0AAV8ZSP5"/>